<dbReference type="InterPro" id="IPR018356">
    <property type="entry name" value="Tscrpt_reg_HTH_DeoR_CS"/>
</dbReference>
<keyword evidence="3" id="KW-0805">Transcription regulation</keyword>
<evidence type="ECO:0000256" key="6">
    <source>
        <dbReference type="ARBA" id="ARBA00024937"/>
    </source>
</evidence>
<dbReference type="GO" id="GO:0003677">
    <property type="term" value="F:DNA binding"/>
    <property type="evidence" value="ECO:0007669"/>
    <property type="project" value="UniProtKB-KW"/>
</dbReference>
<keyword evidence="5" id="KW-0804">Transcription</keyword>
<dbReference type="Pfam" id="PF00455">
    <property type="entry name" value="DeoRC"/>
    <property type="match status" value="1"/>
</dbReference>
<dbReference type="PROSITE" id="PS51000">
    <property type="entry name" value="HTH_DEOR_2"/>
    <property type="match status" value="1"/>
</dbReference>
<dbReference type="InterPro" id="IPR050313">
    <property type="entry name" value="Carb_Metab_HTH_regulators"/>
</dbReference>
<protein>
    <recommendedName>
        <fullName evidence="1">Lactose phosphotransferase system repressor</fullName>
    </recommendedName>
</protein>
<evidence type="ECO:0000313" key="8">
    <source>
        <dbReference type="EMBL" id="KGJ54167.1"/>
    </source>
</evidence>
<dbReference type="PANTHER" id="PTHR30363:SF4">
    <property type="entry name" value="GLYCEROL-3-PHOSPHATE REGULON REPRESSOR"/>
    <property type="match status" value="1"/>
</dbReference>
<proteinExistence type="predicted"/>
<evidence type="ECO:0000259" key="7">
    <source>
        <dbReference type="PROSITE" id="PS51000"/>
    </source>
</evidence>
<gene>
    <name evidence="8" type="ORF">CIAN88_05095</name>
</gene>
<accession>A0A099IAD5</accession>
<dbReference type="SMART" id="SM01134">
    <property type="entry name" value="DeoRC"/>
    <property type="match status" value="1"/>
</dbReference>
<dbReference type="InterPro" id="IPR036388">
    <property type="entry name" value="WH-like_DNA-bd_sf"/>
</dbReference>
<dbReference type="InterPro" id="IPR037171">
    <property type="entry name" value="NagB/RpiA_transferase-like"/>
</dbReference>
<dbReference type="InterPro" id="IPR014036">
    <property type="entry name" value="DeoR-like_C"/>
</dbReference>
<keyword evidence="2" id="KW-0678">Repressor</keyword>
<evidence type="ECO:0000256" key="3">
    <source>
        <dbReference type="ARBA" id="ARBA00023015"/>
    </source>
</evidence>
<dbReference type="Pfam" id="PF08220">
    <property type="entry name" value="HTH_DeoR"/>
    <property type="match status" value="1"/>
</dbReference>
<dbReference type="Gene3D" id="1.10.10.10">
    <property type="entry name" value="Winged helix-like DNA-binding domain superfamily/Winged helix DNA-binding domain"/>
    <property type="match status" value="1"/>
</dbReference>
<dbReference type="Proteomes" id="UP000030008">
    <property type="component" value="Unassembled WGS sequence"/>
</dbReference>
<comment type="caution">
    <text evidence="8">The sequence shown here is derived from an EMBL/GenBank/DDBJ whole genome shotgun (WGS) entry which is preliminary data.</text>
</comment>
<evidence type="ECO:0000256" key="2">
    <source>
        <dbReference type="ARBA" id="ARBA00022491"/>
    </source>
</evidence>
<dbReference type="PRINTS" id="PR00037">
    <property type="entry name" value="HTHLACR"/>
</dbReference>
<dbReference type="InterPro" id="IPR001034">
    <property type="entry name" value="DeoR_HTH"/>
</dbReference>
<dbReference type="SUPFAM" id="SSF100950">
    <property type="entry name" value="NagB/RpiA/CoA transferase-like"/>
    <property type="match status" value="1"/>
</dbReference>
<evidence type="ECO:0000256" key="1">
    <source>
        <dbReference type="ARBA" id="ARBA00021390"/>
    </source>
</evidence>
<dbReference type="RefSeq" id="WP_044904447.1">
    <property type="nucleotide sequence ID" value="NZ_JQIF01000021.1"/>
</dbReference>
<evidence type="ECO:0000256" key="4">
    <source>
        <dbReference type="ARBA" id="ARBA00023125"/>
    </source>
</evidence>
<dbReference type="Gene3D" id="3.40.50.1360">
    <property type="match status" value="1"/>
</dbReference>
<dbReference type="SUPFAM" id="SSF46785">
    <property type="entry name" value="Winged helix' DNA-binding domain"/>
    <property type="match status" value="1"/>
</dbReference>
<comment type="function">
    <text evidence="6">Repressor of the lactose catabolism operon. Galactose-6-phosphate is the inducer.</text>
</comment>
<dbReference type="PROSITE" id="PS00894">
    <property type="entry name" value="HTH_DEOR_1"/>
    <property type="match status" value="1"/>
</dbReference>
<evidence type="ECO:0000313" key="9">
    <source>
        <dbReference type="Proteomes" id="UP000030008"/>
    </source>
</evidence>
<feature type="domain" description="HTH deoR-type" evidence="7">
    <location>
        <begin position="3"/>
        <end position="58"/>
    </location>
</feature>
<reference evidence="8 9" key="1">
    <citation type="submission" date="2014-08" db="EMBL/GenBank/DDBJ databases">
        <title>Clostridium innocuum, an unnegligible vancomycin-resistant pathogen causing extra-intestinal infections.</title>
        <authorList>
            <person name="Feng Y."/>
            <person name="Chiu C.-H."/>
        </authorList>
    </citation>
    <scope>NUCLEOTIDE SEQUENCE [LARGE SCALE GENOMIC DNA]</scope>
    <source>
        <strain evidence="8 9">AN88</strain>
    </source>
</reference>
<dbReference type="PANTHER" id="PTHR30363">
    <property type="entry name" value="HTH-TYPE TRANSCRIPTIONAL REGULATOR SRLR-RELATED"/>
    <property type="match status" value="1"/>
</dbReference>
<organism evidence="8 9">
    <name type="scientific">Clostridium innocuum</name>
    <dbReference type="NCBI Taxonomy" id="1522"/>
    <lineage>
        <taxon>Bacteria</taxon>
        <taxon>Bacillati</taxon>
        <taxon>Bacillota</taxon>
        <taxon>Clostridia</taxon>
        <taxon>Eubacteriales</taxon>
        <taxon>Clostridiaceae</taxon>
        <taxon>Clostridium</taxon>
    </lineage>
</organism>
<dbReference type="InterPro" id="IPR036390">
    <property type="entry name" value="WH_DNA-bd_sf"/>
</dbReference>
<evidence type="ECO:0000256" key="5">
    <source>
        <dbReference type="ARBA" id="ARBA00023163"/>
    </source>
</evidence>
<sequence length="253" mass="28014">MLKKERQIYILEKVKREGRAITNDLVEELGVAEDTIRKDFQELSKKGLVRRIHGGVLRMENNIIDFNERITMNPTIKQQLAMKATKLISGKSVVYIDGGTTNLKFAESLPKDHTGTIITNSPAIALALCEYKNIKINLIGGKLDPVTRIIKGTSSIKQIEAMNIECCILGVSSLSPENGITFPSFGEAELKKELIARSSQIIVIANKEKLGSVSTFLAADISEIDILVTNETDERIIKSYSKHGPQVIVYDVN</sequence>
<dbReference type="AlphaFoldDB" id="A0A099IAD5"/>
<dbReference type="GO" id="GO:0003700">
    <property type="term" value="F:DNA-binding transcription factor activity"/>
    <property type="evidence" value="ECO:0007669"/>
    <property type="project" value="InterPro"/>
</dbReference>
<dbReference type="SMART" id="SM00420">
    <property type="entry name" value="HTH_DEOR"/>
    <property type="match status" value="1"/>
</dbReference>
<dbReference type="EMBL" id="JQIF01000021">
    <property type="protein sequence ID" value="KGJ54167.1"/>
    <property type="molecule type" value="Genomic_DNA"/>
</dbReference>
<name>A0A099IAD5_CLOIN</name>
<keyword evidence="4" id="KW-0238">DNA-binding</keyword>